<gene>
    <name evidence="1" type="ORF">CK203_022173</name>
</gene>
<evidence type="ECO:0000313" key="2">
    <source>
        <dbReference type="Proteomes" id="UP000288805"/>
    </source>
</evidence>
<sequence length="156" mass="17619">MINNARKITNFIYNHGWLLAQMRKYCGGDIVQPGTTSCSHNAICVRAYAHDEREPYSSRSWRLDVQNNTRSLGENTKHPLHAAAYFLNPRFQYRRGVGSDPELLQAVHDVFAKLDPTTESLGQFGNELVLFRDAKRGFGDQTTITSRSTMVPGESL</sequence>
<accession>A0A438FZN6</accession>
<dbReference type="Proteomes" id="UP000288805">
    <property type="component" value="Unassembled WGS sequence"/>
</dbReference>
<proteinExistence type="predicted"/>
<dbReference type="AlphaFoldDB" id="A0A438FZN6"/>
<name>A0A438FZN6_VITVI</name>
<dbReference type="EMBL" id="QGNW01000688">
    <property type="protein sequence ID" value="RVW65378.1"/>
    <property type="molecule type" value="Genomic_DNA"/>
</dbReference>
<organism evidence="1 2">
    <name type="scientific">Vitis vinifera</name>
    <name type="common">Grape</name>
    <dbReference type="NCBI Taxonomy" id="29760"/>
    <lineage>
        <taxon>Eukaryota</taxon>
        <taxon>Viridiplantae</taxon>
        <taxon>Streptophyta</taxon>
        <taxon>Embryophyta</taxon>
        <taxon>Tracheophyta</taxon>
        <taxon>Spermatophyta</taxon>
        <taxon>Magnoliopsida</taxon>
        <taxon>eudicotyledons</taxon>
        <taxon>Gunneridae</taxon>
        <taxon>Pentapetalae</taxon>
        <taxon>rosids</taxon>
        <taxon>Vitales</taxon>
        <taxon>Vitaceae</taxon>
        <taxon>Viteae</taxon>
        <taxon>Vitis</taxon>
    </lineage>
</organism>
<evidence type="ECO:0000313" key="1">
    <source>
        <dbReference type="EMBL" id="RVW65378.1"/>
    </source>
</evidence>
<reference evidence="1 2" key="1">
    <citation type="journal article" date="2018" name="PLoS Genet.">
        <title>Population sequencing reveals clonal diversity and ancestral inbreeding in the grapevine cultivar Chardonnay.</title>
        <authorList>
            <person name="Roach M.J."/>
            <person name="Johnson D.L."/>
            <person name="Bohlmann J."/>
            <person name="van Vuuren H.J."/>
            <person name="Jones S.J."/>
            <person name="Pretorius I.S."/>
            <person name="Schmidt S.A."/>
            <person name="Borneman A.R."/>
        </authorList>
    </citation>
    <scope>NUCLEOTIDE SEQUENCE [LARGE SCALE GENOMIC DNA]</scope>
    <source>
        <strain evidence="2">cv. Chardonnay</strain>
        <tissue evidence="1">Leaf</tissue>
    </source>
</reference>
<comment type="caution">
    <text evidence="1">The sequence shown here is derived from an EMBL/GenBank/DDBJ whole genome shotgun (WGS) entry which is preliminary data.</text>
</comment>
<protein>
    <submittedName>
        <fullName evidence="1">Uncharacterized protein</fullName>
    </submittedName>
</protein>